<feature type="binding site" evidence="6">
    <location>
        <begin position="160"/>
        <end position="167"/>
    </location>
    <ligand>
        <name>ATP</name>
        <dbReference type="ChEBI" id="CHEBI:30616"/>
    </ligand>
</feature>
<dbReference type="PROSITE" id="PS50245">
    <property type="entry name" value="CAP_GLY_2"/>
    <property type="match status" value="2"/>
</dbReference>
<dbReference type="Pfam" id="PF00063">
    <property type="entry name" value="Myosin_head"/>
    <property type="match status" value="1"/>
</dbReference>
<protein>
    <submittedName>
        <fullName evidence="9">Myosin VIIA</fullName>
    </submittedName>
</protein>
<dbReference type="GO" id="GO:0016459">
    <property type="term" value="C:myosin complex"/>
    <property type="evidence" value="ECO:0007669"/>
    <property type="project" value="UniProtKB-KW"/>
</dbReference>
<dbReference type="OrthoDB" id="6108017at2759"/>
<evidence type="ECO:0000259" key="7">
    <source>
        <dbReference type="PROSITE" id="PS50245"/>
    </source>
</evidence>
<keyword evidence="5 6" id="KW-0009">Actin-binding</keyword>
<dbReference type="PANTHER" id="PTHR13140:SF706">
    <property type="entry name" value="DILUTE CLASS UNCONVENTIONAL MYOSIN, ISOFORM C"/>
    <property type="match status" value="1"/>
</dbReference>
<feature type="domain" description="Myosin motor" evidence="8">
    <location>
        <begin position="63"/>
        <end position="833"/>
    </location>
</feature>
<keyword evidence="1 6" id="KW-0547">Nucleotide-binding</keyword>
<dbReference type="InterPro" id="IPR001609">
    <property type="entry name" value="Myosin_head_motor_dom-like"/>
</dbReference>
<dbReference type="PRINTS" id="PR00193">
    <property type="entry name" value="MYOSINHEAVY"/>
</dbReference>
<sequence length="1520" mass="167119">MSALHQGQWAESGEVVVEPFWGELCDTCCELPEYAHPQARPKLVTVPRGGSVTVVAMSATNVAGRANMMELADLNVGELMHNLRIRYKASPMEYYTYVGDILIVVNPMRPTPLADVEHMHAYAGTAFKDPALRPHIFAIAERAYTQLLETSAPQAVIISGESGAGKTYSTRHVLDFLAFRSRKAAAAGAADATDADPAIPRGSDSLSNLGAASEILEALGNSKTLRNHNSSRFGKFVKIYFSHTTPGVIQGAFIQTYLLEKSRIVDQDDGERNYHIFYLMLEYLDSEIRSELGLGPVESYAYLIGSTGANASSWRVQPDAAATPMEDAERWDDLLAAIGALGLDDVFADVWRVCAAILHLGNIEFEAPDHDTSSSTLCTITNPELVSHVARLLCVDEEALTKTLLTCKVVSESRSYSVDKAKANVDALAKSLYAKMFDKVVSAINDALGGGSGGLDSSRSRAWIGVLDIFGFESFQDHPDVKGVATTANTFEQLCINLTNERLQRYFYDELIPKQLEHYAAEGIDVDAIQYDDNAMAVDVLMEGKFSVLSLLDDATRTATSLPKYRADPSLGDNLWVQLVSEAHAPSKDNLKLTKRATEHDFLGWFADQLDDRASSSFCVHHFAGTVWYSARGCIDKNSDKVATDCIELMATSGTEWLAACYDTGRASAERASVARGFARQLRELVCPPAWKSAANVSGGELDAAANPLFVRCVKPICRRQPGKTHGWLEDHKVLDQLQSAGMYAVIQMRQAGYPTELDKAEFLDVYWELEEDVKVLMDLRSEDDQIHHLARLIASDPGVVLGDLRGMPPYQVGKTKVFMKGSMASAMASALRAVQDSKLTRMEAAAKHLKSLIRMSLVSSRLPELRETAAARFEYLRRKRAFIAQGLTPEQADEAIRREDEEAAAREEERYVRKHYAPLQNKVDEAQVPQLLDALHASANEEASPYYAAEIRERAAKLARVANAVQATLDAFREDVHNEGAKASAAAAVHKLRKRVKKEEVALRADADRREAEARAAAEAAHRAERFEPVVAELADVGVEAAIQLLSEFETAFAPVVEAGKIDVNALHDRRARLVRNLARAKAVFEAWSADIFSRKLEKKAAAWVKRLRVLLRREDDAMEADLVVVAKYSKVSQVRVKLDAAREAKLAKLAARREELLAAEEAKARAAAARASAAVRAEARRKRETERAARKLTRQRTRFLRKLRASATALNEAGLRVLYQNMPCEIRYRGPITFNFAKRDPSYDVRNDEMYIGLETPVGKHSYNSGAISGVKYFKCYPQHGVFVEPSKLYSIDPLAERGKPLEVGDKVWHADSRFLRTGYVLFVGMTHFSDGATLVGVRLDQDEALGNTDGTVDGLRYFDVEFARGMFFRADECYRIAPWDDSEAETIIADYCALHDIDIESESGYMSDTEVEEKLFEAEQEPAYADVDDEPQSGIVPSPSDIYQLPGSSSAAVMSAMGSTTFPQSPSEFALGSVGSETFSVGALGGIGGLNGSIDDLVLEGLGSFNSSTDDIKLNAA</sequence>
<evidence type="ECO:0000313" key="10">
    <source>
        <dbReference type="Proteomes" id="UP000054408"/>
    </source>
</evidence>
<dbReference type="Gene3D" id="1.20.120.720">
    <property type="entry name" value="Myosin VI head, motor domain, U50 subdomain"/>
    <property type="match status" value="1"/>
</dbReference>
<evidence type="ECO:0000259" key="8">
    <source>
        <dbReference type="PROSITE" id="PS51456"/>
    </source>
</evidence>
<comment type="caution">
    <text evidence="6">Lacks conserved residue(s) required for the propagation of feature annotation.</text>
</comment>
<gene>
    <name evidence="9" type="ORF">AMSG_05986</name>
</gene>
<keyword evidence="10" id="KW-1185">Reference proteome</keyword>
<name>A0A0L0DBK1_THETB</name>
<dbReference type="CDD" id="cd00124">
    <property type="entry name" value="MYSc"/>
    <property type="match status" value="1"/>
</dbReference>
<feature type="domain" description="CAP-Gly" evidence="7">
    <location>
        <begin position="1252"/>
        <end position="1287"/>
    </location>
</feature>
<reference evidence="9 10" key="1">
    <citation type="submission" date="2010-05" db="EMBL/GenBank/DDBJ databases">
        <title>The Genome Sequence of Thecamonas trahens ATCC 50062.</title>
        <authorList>
            <consortium name="The Broad Institute Genome Sequencing Platform"/>
            <person name="Russ C."/>
            <person name="Cuomo C."/>
            <person name="Shea T."/>
            <person name="Young S.K."/>
            <person name="Zeng Q."/>
            <person name="Koehrsen M."/>
            <person name="Haas B."/>
            <person name="Borodovsky M."/>
            <person name="Guigo R."/>
            <person name="Alvarado L."/>
            <person name="Berlin A."/>
            <person name="Bochicchio J."/>
            <person name="Borenstein D."/>
            <person name="Chapman S."/>
            <person name="Chen Z."/>
            <person name="Freedman E."/>
            <person name="Gellesch M."/>
            <person name="Goldberg J."/>
            <person name="Griggs A."/>
            <person name="Gujja S."/>
            <person name="Heilman E."/>
            <person name="Heiman D."/>
            <person name="Hepburn T."/>
            <person name="Howarth C."/>
            <person name="Jen D."/>
            <person name="Larson L."/>
            <person name="Mehta T."/>
            <person name="Park D."/>
            <person name="Pearson M."/>
            <person name="Roberts A."/>
            <person name="Saif S."/>
            <person name="Shenoy N."/>
            <person name="Sisk P."/>
            <person name="Stolte C."/>
            <person name="Sykes S."/>
            <person name="Thomson T."/>
            <person name="Walk T."/>
            <person name="White J."/>
            <person name="Yandava C."/>
            <person name="Burger G."/>
            <person name="Gray M.W."/>
            <person name="Holland P.W.H."/>
            <person name="King N."/>
            <person name="Lang F.B.F."/>
            <person name="Roger A.J."/>
            <person name="Ruiz-Trillo I."/>
            <person name="Lander E."/>
            <person name="Nusbaum C."/>
        </authorList>
    </citation>
    <scope>NUCLEOTIDE SEQUENCE [LARGE SCALE GENOMIC DNA]</scope>
    <source>
        <strain evidence="9 10">ATCC 50062</strain>
    </source>
</reference>
<dbReference type="SUPFAM" id="SSF52540">
    <property type="entry name" value="P-loop containing nucleoside triphosphate hydrolases"/>
    <property type="match status" value="1"/>
</dbReference>
<dbReference type="GO" id="GO:0007015">
    <property type="term" value="P:actin filament organization"/>
    <property type="evidence" value="ECO:0007669"/>
    <property type="project" value="TreeGrafter"/>
</dbReference>
<dbReference type="GO" id="GO:0051015">
    <property type="term" value="F:actin filament binding"/>
    <property type="evidence" value="ECO:0007669"/>
    <property type="project" value="TreeGrafter"/>
</dbReference>
<dbReference type="InterPro" id="IPR027417">
    <property type="entry name" value="P-loop_NTPase"/>
</dbReference>
<dbReference type="InterPro" id="IPR036961">
    <property type="entry name" value="Kinesin_motor_dom_sf"/>
</dbReference>
<dbReference type="Gene3D" id="1.20.58.530">
    <property type="match status" value="1"/>
</dbReference>
<dbReference type="Pfam" id="PF01302">
    <property type="entry name" value="CAP_GLY"/>
    <property type="match status" value="2"/>
</dbReference>
<evidence type="ECO:0000256" key="2">
    <source>
        <dbReference type="ARBA" id="ARBA00022840"/>
    </source>
</evidence>
<keyword evidence="3 6" id="KW-0518">Myosin</keyword>
<dbReference type="GO" id="GO:0000146">
    <property type="term" value="F:microfilament motor activity"/>
    <property type="evidence" value="ECO:0007669"/>
    <property type="project" value="TreeGrafter"/>
</dbReference>
<keyword evidence="2 6" id="KW-0067">ATP-binding</keyword>
<dbReference type="GeneID" id="25565268"/>
<evidence type="ECO:0000256" key="5">
    <source>
        <dbReference type="ARBA" id="ARBA00023203"/>
    </source>
</evidence>
<accession>A0A0L0DBK1</accession>
<evidence type="ECO:0000256" key="3">
    <source>
        <dbReference type="ARBA" id="ARBA00023123"/>
    </source>
</evidence>
<dbReference type="STRING" id="461836.A0A0L0DBK1"/>
<comment type="similarity">
    <text evidence="6">Belongs to the TRAFAC class myosin-kinesin ATPase superfamily. Myosin family.</text>
</comment>
<dbReference type="SMART" id="SM00242">
    <property type="entry name" value="MYSc"/>
    <property type="match status" value="1"/>
</dbReference>
<dbReference type="RefSeq" id="XP_013757510.1">
    <property type="nucleotide sequence ID" value="XM_013902056.1"/>
</dbReference>
<dbReference type="Proteomes" id="UP000054408">
    <property type="component" value="Unassembled WGS sequence"/>
</dbReference>
<proteinExistence type="inferred from homology"/>
<dbReference type="GO" id="GO:0016020">
    <property type="term" value="C:membrane"/>
    <property type="evidence" value="ECO:0007669"/>
    <property type="project" value="TreeGrafter"/>
</dbReference>
<organism evidence="9 10">
    <name type="scientific">Thecamonas trahens ATCC 50062</name>
    <dbReference type="NCBI Taxonomy" id="461836"/>
    <lineage>
        <taxon>Eukaryota</taxon>
        <taxon>Apusozoa</taxon>
        <taxon>Apusomonadida</taxon>
        <taxon>Apusomonadidae</taxon>
        <taxon>Thecamonas</taxon>
    </lineage>
</organism>
<dbReference type="eggNOG" id="KOG4568">
    <property type="taxonomic scope" value="Eukaryota"/>
</dbReference>
<dbReference type="EMBL" id="GL349457">
    <property type="protein sequence ID" value="KNC49719.1"/>
    <property type="molecule type" value="Genomic_DNA"/>
</dbReference>
<dbReference type="PANTHER" id="PTHR13140">
    <property type="entry name" value="MYOSIN"/>
    <property type="match status" value="1"/>
</dbReference>
<keyword evidence="4 6" id="KW-0505">Motor protein</keyword>
<evidence type="ECO:0000313" key="9">
    <source>
        <dbReference type="EMBL" id="KNC49719.1"/>
    </source>
</evidence>
<dbReference type="InterPro" id="IPR036859">
    <property type="entry name" value="CAP-Gly_dom_sf"/>
</dbReference>
<feature type="domain" description="CAP-Gly" evidence="7">
    <location>
        <begin position="1338"/>
        <end position="1372"/>
    </location>
</feature>
<dbReference type="SUPFAM" id="SSF74924">
    <property type="entry name" value="Cap-Gly domain"/>
    <property type="match status" value="2"/>
</dbReference>
<dbReference type="GO" id="GO:0005524">
    <property type="term" value="F:ATP binding"/>
    <property type="evidence" value="ECO:0007669"/>
    <property type="project" value="UniProtKB-UniRule"/>
</dbReference>
<dbReference type="PROSITE" id="PS51456">
    <property type="entry name" value="MYOSIN_MOTOR"/>
    <property type="match status" value="1"/>
</dbReference>
<evidence type="ECO:0000256" key="1">
    <source>
        <dbReference type="ARBA" id="ARBA00022741"/>
    </source>
</evidence>
<dbReference type="GO" id="GO:0005737">
    <property type="term" value="C:cytoplasm"/>
    <property type="evidence" value="ECO:0007669"/>
    <property type="project" value="TreeGrafter"/>
</dbReference>
<dbReference type="Gene3D" id="3.40.850.10">
    <property type="entry name" value="Kinesin motor domain"/>
    <property type="match status" value="1"/>
</dbReference>
<evidence type="ECO:0000256" key="6">
    <source>
        <dbReference type="PROSITE-ProRule" id="PRU00782"/>
    </source>
</evidence>
<dbReference type="SMART" id="SM01052">
    <property type="entry name" value="CAP_GLY"/>
    <property type="match status" value="2"/>
</dbReference>
<dbReference type="eggNOG" id="KOG4229">
    <property type="taxonomic scope" value="Eukaryota"/>
</dbReference>
<evidence type="ECO:0000256" key="4">
    <source>
        <dbReference type="ARBA" id="ARBA00023175"/>
    </source>
</evidence>
<dbReference type="InterPro" id="IPR000938">
    <property type="entry name" value="CAP-Gly_domain"/>
</dbReference>
<dbReference type="Gene3D" id="2.30.30.190">
    <property type="entry name" value="CAP Gly-rich-like domain"/>
    <property type="match status" value="2"/>
</dbReference>
<dbReference type="Gene3D" id="1.10.10.820">
    <property type="match status" value="1"/>
</dbReference>